<evidence type="ECO:0000313" key="1">
    <source>
        <dbReference type="EMBL" id="GBR76968.1"/>
    </source>
</evidence>
<dbReference type="EMBL" id="BGZO01000072">
    <property type="protein sequence ID" value="GBR76968.1"/>
    <property type="molecule type" value="Genomic_DNA"/>
</dbReference>
<comment type="caution">
    <text evidence="1">The sequence shown here is derived from an EMBL/GenBank/DDBJ whole genome shotgun (WGS) entry which is preliminary data.</text>
</comment>
<organism evidence="1 2">
    <name type="scientific">Candidatus Termititenax persephonae</name>
    <dbReference type="NCBI Taxonomy" id="2218525"/>
    <lineage>
        <taxon>Bacteria</taxon>
        <taxon>Bacillati</taxon>
        <taxon>Candidatus Margulisiibacteriota</taxon>
        <taxon>Candidatus Termititenacia</taxon>
        <taxon>Candidatus Termititenacales</taxon>
        <taxon>Candidatus Termititenacaceae</taxon>
        <taxon>Candidatus Termititenax</taxon>
    </lineage>
</organism>
<keyword evidence="2" id="KW-1185">Reference proteome</keyword>
<dbReference type="AlphaFoldDB" id="A0A388TID4"/>
<proteinExistence type="predicted"/>
<accession>A0A388TID4</accession>
<gene>
    <name evidence="1" type="ORF">NO2_1434</name>
</gene>
<name>A0A388TID4_9BACT</name>
<dbReference type="Proteomes" id="UP000275925">
    <property type="component" value="Unassembled WGS sequence"/>
</dbReference>
<evidence type="ECO:0000313" key="2">
    <source>
        <dbReference type="Proteomes" id="UP000275925"/>
    </source>
</evidence>
<reference evidence="1 2" key="1">
    <citation type="journal article" date="2019" name="ISME J.">
        <title>Genome analyses of uncultured TG2/ZB3 bacteria in 'Margulisbacteria' specifically attached to ectosymbiotic spirochetes of protists in the termite gut.</title>
        <authorList>
            <person name="Utami Y.D."/>
            <person name="Kuwahara H."/>
            <person name="Igai K."/>
            <person name="Murakami T."/>
            <person name="Sugaya K."/>
            <person name="Morikawa T."/>
            <person name="Nagura Y."/>
            <person name="Yuki M."/>
            <person name="Deevong P."/>
            <person name="Inoue T."/>
            <person name="Kihara K."/>
            <person name="Lo N."/>
            <person name="Yamada A."/>
            <person name="Ohkuma M."/>
            <person name="Hongoh Y."/>
        </authorList>
    </citation>
    <scope>NUCLEOTIDE SEQUENCE [LARGE SCALE GENOMIC DNA]</scope>
    <source>
        <strain evidence="1">NkOx7-02</strain>
    </source>
</reference>
<sequence>MLTFQGHVTNPDGSPYHNKIITTALKLYTVSVNGNELEVLSNNDRLQQFYVQRGSYTITINVNEALQQKLIDNSDVYLEIYLATGNVIDYNSITKPDINNSYKLTPRIHLLAAPRVFQARGVRFNSTGRFLAVGGAYKNVTSDTIENGMIVNGSVGIGVKDPGGVALKVSANAKNTNVNALYVSGDLIINGSGNQLNATGGVYGGVWN</sequence>
<protein>
    <submittedName>
        <fullName evidence="1">Uncharacterized protein</fullName>
    </submittedName>
</protein>